<organism evidence="1 2">
    <name type="scientific">Paenibacillus solisilvae</name>
    <dbReference type="NCBI Taxonomy" id="2486751"/>
    <lineage>
        <taxon>Bacteria</taxon>
        <taxon>Bacillati</taxon>
        <taxon>Bacillota</taxon>
        <taxon>Bacilli</taxon>
        <taxon>Bacillales</taxon>
        <taxon>Paenibacillaceae</taxon>
        <taxon>Paenibacillus</taxon>
    </lineage>
</organism>
<proteinExistence type="predicted"/>
<dbReference type="Gene3D" id="3.40.50.300">
    <property type="entry name" value="P-loop containing nucleotide triphosphate hydrolases"/>
    <property type="match status" value="1"/>
</dbReference>
<comment type="caution">
    <text evidence="1">The sequence shown here is derived from an EMBL/GenBank/DDBJ whole genome shotgun (WGS) entry which is preliminary data.</text>
</comment>
<dbReference type="SUPFAM" id="SSF53795">
    <property type="entry name" value="PEP carboxykinase-like"/>
    <property type="match status" value="1"/>
</dbReference>
<dbReference type="Proteomes" id="UP001596047">
    <property type="component" value="Unassembled WGS sequence"/>
</dbReference>
<keyword evidence="2" id="KW-1185">Reference proteome</keyword>
<gene>
    <name evidence="1" type="ORF">ACFPYJ_27990</name>
</gene>
<sequence>MISTAKKTKYRAFGLQIVSEIALPELISSDEQSNKVDVEIVVGDLTKAWEDAAVYQEFYGFANGCIYLNVPKTAIFCIQEGNKIIVSPVIGGEENKIRLYLLGTCMGAVLMQRRILPLHGSAVVINGKAYAFVGDSGAGKSTLAAAFLNNGHQLLSDDVIAISLTENGKPVVTPSYPQQKLWENSIVHLGMETNSYNPLYQEVNKYAVPVTATFCGEPIPLAGVFELLPSESDKAEIHFIKSLERFPLLLKHTYRNLLIPLLELEQWHFSTTASIAGLIDVYQLRRSSAGFTAHQLAEQIISIVNKGE</sequence>
<dbReference type="InterPro" id="IPR027417">
    <property type="entry name" value="P-loop_NTPase"/>
</dbReference>
<evidence type="ECO:0000313" key="2">
    <source>
        <dbReference type="Proteomes" id="UP001596047"/>
    </source>
</evidence>
<accession>A0ABW0W6I0</accession>
<dbReference type="RefSeq" id="WP_379191531.1">
    <property type="nucleotide sequence ID" value="NZ_JBHSOW010000106.1"/>
</dbReference>
<evidence type="ECO:0000313" key="1">
    <source>
        <dbReference type="EMBL" id="MFC5652877.1"/>
    </source>
</evidence>
<protein>
    <submittedName>
        <fullName evidence="1">Aldolase</fullName>
    </submittedName>
</protein>
<name>A0ABW0W6I0_9BACL</name>
<dbReference type="EMBL" id="JBHSOW010000106">
    <property type="protein sequence ID" value="MFC5652877.1"/>
    <property type="molecule type" value="Genomic_DNA"/>
</dbReference>
<reference evidence="2" key="1">
    <citation type="journal article" date="2019" name="Int. J. Syst. Evol. Microbiol.">
        <title>The Global Catalogue of Microorganisms (GCM) 10K type strain sequencing project: providing services to taxonomists for standard genome sequencing and annotation.</title>
        <authorList>
            <consortium name="The Broad Institute Genomics Platform"/>
            <consortium name="The Broad Institute Genome Sequencing Center for Infectious Disease"/>
            <person name="Wu L."/>
            <person name="Ma J."/>
        </authorList>
    </citation>
    <scope>NUCLEOTIDE SEQUENCE [LARGE SCALE GENOMIC DNA]</scope>
    <source>
        <strain evidence="2">CGMCC 1.3240</strain>
    </source>
</reference>